<evidence type="ECO:0000256" key="1">
    <source>
        <dbReference type="ARBA" id="ARBA00023002"/>
    </source>
</evidence>
<dbReference type="InterPro" id="IPR036291">
    <property type="entry name" value="NAD(P)-bd_dom_sf"/>
</dbReference>
<feature type="domain" description="Alcohol dehydrogenase-like C-terminal" evidence="2">
    <location>
        <begin position="172"/>
        <end position="296"/>
    </location>
</feature>
<dbReference type="PANTHER" id="PTHR43401">
    <property type="entry name" value="L-THREONINE 3-DEHYDROGENASE"/>
    <property type="match status" value="1"/>
</dbReference>
<evidence type="ECO:0000259" key="3">
    <source>
        <dbReference type="Pfam" id="PF08240"/>
    </source>
</evidence>
<dbReference type="SUPFAM" id="SSF51735">
    <property type="entry name" value="NAD(P)-binding Rossmann-fold domains"/>
    <property type="match status" value="1"/>
</dbReference>
<gene>
    <name evidence="4" type="ORF">HSACCH_02418</name>
</gene>
<comment type="caution">
    <text evidence="4">The sequence shown here is derived from an EMBL/GenBank/DDBJ whole genome shotgun (WGS) entry which is preliminary data.</text>
</comment>
<evidence type="ECO:0000313" key="5">
    <source>
        <dbReference type="Proteomes" id="UP000012063"/>
    </source>
</evidence>
<dbReference type="PANTHER" id="PTHR43401:SF2">
    <property type="entry name" value="L-THREONINE 3-DEHYDROGENASE"/>
    <property type="match status" value="1"/>
</dbReference>
<dbReference type="OrthoDB" id="9769198at2"/>
<dbReference type="RefSeq" id="WP_005490220.1">
    <property type="nucleotide sequence ID" value="NZ_CAUI01000023.1"/>
</dbReference>
<protein>
    <submittedName>
        <fullName evidence="4">Starvation sensing protein RspB</fullName>
    </submittedName>
</protein>
<dbReference type="GO" id="GO:0016491">
    <property type="term" value="F:oxidoreductase activity"/>
    <property type="evidence" value="ECO:0007669"/>
    <property type="project" value="UniProtKB-KW"/>
</dbReference>
<dbReference type="EMBL" id="CAUI01000023">
    <property type="protein sequence ID" value="CCU80915.1"/>
    <property type="molecule type" value="Genomic_DNA"/>
</dbReference>
<dbReference type="Gene3D" id="3.90.180.10">
    <property type="entry name" value="Medium-chain alcohol dehydrogenases, catalytic domain"/>
    <property type="match status" value="1"/>
</dbReference>
<organism evidence="4 5">
    <name type="scientific">Halanaerobium saccharolyticum subsp. saccharolyticum DSM 6643</name>
    <dbReference type="NCBI Taxonomy" id="1293054"/>
    <lineage>
        <taxon>Bacteria</taxon>
        <taxon>Bacillati</taxon>
        <taxon>Bacillota</taxon>
        <taxon>Clostridia</taxon>
        <taxon>Halanaerobiales</taxon>
        <taxon>Halanaerobiaceae</taxon>
        <taxon>Halanaerobium</taxon>
    </lineage>
</organism>
<dbReference type="Proteomes" id="UP000012063">
    <property type="component" value="Unassembled WGS sequence"/>
</dbReference>
<name>M5E3W1_9FIRM</name>
<dbReference type="InterPro" id="IPR050129">
    <property type="entry name" value="Zn_alcohol_dh"/>
</dbReference>
<keyword evidence="1" id="KW-0560">Oxidoreductase</keyword>
<dbReference type="InterPro" id="IPR011032">
    <property type="entry name" value="GroES-like_sf"/>
</dbReference>
<accession>M5E3W1</accession>
<reference evidence="5" key="1">
    <citation type="journal article" date="2013" name="Genome Announc.">
        <title>Genome Sequence of Halanaerobium saccharolyticum subsp. saccharolyticum Strain DSM 6643T, a Halophilic Hydrogen-Producing Bacterium.</title>
        <authorList>
            <person name="Kivisto A."/>
            <person name="Larjo A."/>
            <person name="Ciranna A."/>
            <person name="Santala V."/>
            <person name="Roos C."/>
            <person name="Karp M."/>
        </authorList>
    </citation>
    <scope>NUCLEOTIDE SEQUENCE [LARGE SCALE GENOMIC DNA]</scope>
    <source>
        <strain evidence="5">DSM 6643</strain>
    </source>
</reference>
<dbReference type="AlphaFoldDB" id="M5E3W1"/>
<dbReference type="eggNOG" id="COG1063">
    <property type="taxonomic scope" value="Bacteria"/>
</dbReference>
<dbReference type="CDD" id="cd08261">
    <property type="entry name" value="Zn_ADH7"/>
    <property type="match status" value="1"/>
</dbReference>
<dbReference type="InParanoid" id="M5E3W1"/>
<dbReference type="SUPFAM" id="SSF50129">
    <property type="entry name" value="GroES-like"/>
    <property type="match status" value="1"/>
</dbReference>
<sequence>MKAVKINKPYEIDIVNIDRKEPKEGEALLKIKSAGICGSDIGAFRGANQLVSYPRIIGHELAGEVLSIPENNEGIEVGDKVIVDPYLYCGECYPCKIGRTNSCENLEVLGVQTDGGMVEYLTHPADMLKKVPNDMEWDLIPIAEPLTISLHGLHRGGLKAGEHIVINGAGTIGLLAAMAAQQYDATPILLDVVQDRLDFAKKIGIEHIINITKKNELEEISKITDGRMAEVVLEASGSNQAIKNTIEQVSFAGRIVFTGWPKESTLLPTGMITKKELDIRGGRTSVNEFEEAIDLIYNNKINARAVLTKIIDLDEIPKTIKDIEKNPGNYLKVNVRL</sequence>
<feature type="domain" description="Alcohol dehydrogenase-like N-terminal" evidence="3">
    <location>
        <begin position="24"/>
        <end position="132"/>
    </location>
</feature>
<evidence type="ECO:0000259" key="2">
    <source>
        <dbReference type="Pfam" id="PF00107"/>
    </source>
</evidence>
<dbReference type="InterPro" id="IPR013154">
    <property type="entry name" value="ADH-like_N"/>
</dbReference>
<keyword evidence="5" id="KW-1185">Reference proteome</keyword>
<dbReference type="InterPro" id="IPR013149">
    <property type="entry name" value="ADH-like_C"/>
</dbReference>
<dbReference type="Pfam" id="PF08240">
    <property type="entry name" value="ADH_N"/>
    <property type="match status" value="1"/>
</dbReference>
<dbReference type="Gene3D" id="3.40.50.720">
    <property type="entry name" value="NAD(P)-binding Rossmann-like Domain"/>
    <property type="match status" value="1"/>
</dbReference>
<dbReference type="STRING" id="1293054.HSACCH_02418"/>
<evidence type="ECO:0000313" key="4">
    <source>
        <dbReference type="EMBL" id="CCU80915.1"/>
    </source>
</evidence>
<dbReference type="Pfam" id="PF00107">
    <property type="entry name" value="ADH_zinc_N"/>
    <property type="match status" value="1"/>
</dbReference>
<proteinExistence type="predicted"/>